<evidence type="ECO:0000313" key="7">
    <source>
        <dbReference type="Proteomes" id="UP001497623"/>
    </source>
</evidence>
<dbReference type="FunFam" id="3.40.50.2000:FF:000021">
    <property type="entry name" value="UDP-glucuronosyltransferase"/>
    <property type="match status" value="1"/>
</dbReference>
<evidence type="ECO:0000313" key="6">
    <source>
        <dbReference type="EMBL" id="CAL4072831.1"/>
    </source>
</evidence>
<evidence type="ECO:0000256" key="2">
    <source>
        <dbReference type="ARBA" id="ARBA00022676"/>
    </source>
</evidence>
<dbReference type="CDD" id="cd03784">
    <property type="entry name" value="GT1_Gtf-like"/>
    <property type="match status" value="1"/>
</dbReference>
<dbReference type="EC" id="2.4.1.17" evidence="5"/>
<comment type="catalytic activity">
    <reaction evidence="5">
        <text>glucuronate acceptor + UDP-alpha-D-glucuronate = acceptor beta-D-glucuronoside + UDP + H(+)</text>
        <dbReference type="Rhea" id="RHEA:21032"/>
        <dbReference type="ChEBI" id="CHEBI:15378"/>
        <dbReference type="ChEBI" id="CHEBI:58052"/>
        <dbReference type="ChEBI" id="CHEBI:58223"/>
        <dbReference type="ChEBI" id="CHEBI:132367"/>
        <dbReference type="ChEBI" id="CHEBI:132368"/>
        <dbReference type="EC" id="2.4.1.17"/>
    </reaction>
</comment>
<evidence type="ECO:0000256" key="4">
    <source>
        <dbReference type="RuleBase" id="RU003718"/>
    </source>
</evidence>
<comment type="subcellular location">
    <subcellularLocation>
        <location evidence="5">Membrane</location>
        <topology evidence="5">Single-pass membrane protein</topology>
    </subcellularLocation>
</comment>
<evidence type="ECO:0000256" key="5">
    <source>
        <dbReference type="RuleBase" id="RU362059"/>
    </source>
</evidence>
<keyword evidence="5" id="KW-0732">Signal</keyword>
<keyword evidence="7" id="KW-1185">Reference proteome</keyword>
<feature type="transmembrane region" description="Helical" evidence="5">
    <location>
        <begin position="491"/>
        <end position="512"/>
    </location>
</feature>
<dbReference type="InterPro" id="IPR035595">
    <property type="entry name" value="UDP_glycos_trans_CS"/>
</dbReference>
<keyword evidence="5" id="KW-0812">Transmembrane</keyword>
<dbReference type="PROSITE" id="PS00375">
    <property type="entry name" value="UDPGT"/>
    <property type="match status" value="1"/>
</dbReference>
<dbReference type="Gene3D" id="3.40.50.2000">
    <property type="entry name" value="Glycogen Phosphorylase B"/>
    <property type="match status" value="1"/>
</dbReference>
<keyword evidence="2 4" id="KW-0328">Glycosyltransferase</keyword>
<keyword evidence="5" id="KW-0472">Membrane</keyword>
<keyword evidence="5" id="KW-1133">Transmembrane helix</keyword>
<keyword evidence="3 4" id="KW-0808">Transferase</keyword>
<dbReference type="EMBL" id="CAXKWB010004226">
    <property type="protein sequence ID" value="CAL4072831.1"/>
    <property type="molecule type" value="Genomic_DNA"/>
</dbReference>
<feature type="signal peptide" evidence="5">
    <location>
        <begin position="1"/>
        <end position="18"/>
    </location>
</feature>
<evidence type="ECO:0000256" key="1">
    <source>
        <dbReference type="ARBA" id="ARBA00009995"/>
    </source>
</evidence>
<proteinExistence type="inferred from homology"/>
<gene>
    <name evidence="6" type="ORF">MNOR_LOCUS8937</name>
</gene>
<dbReference type="SUPFAM" id="SSF53756">
    <property type="entry name" value="UDP-Glycosyltransferase/glycogen phosphorylase"/>
    <property type="match status" value="1"/>
</dbReference>
<accession>A0AAV2Q695</accession>
<comment type="similarity">
    <text evidence="1 4">Belongs to the UDP-glycosyltransferase family.</text>
</comment>
<comment type="caution">
    <text evidence="6">The sequence shown here is derived from an EMBL/GenBank/DDBJ whole genome shotgun (WGS) entry which is preliminary data.</text>
</comment>
<dbReference type="AlphaFoldDB" id="A0AAV2Q695"/>
<dbReference type="PANTHER" id="PTHR48043">
    <property type="entry name" value="EG:EG0003.4 PROTEIN-RELATED"/>
    <property type="match status" value="1"/>
</dbReference>
<dbReference type="Pfam" id="PF00201">
    <property type="entry name" value="UDPGT"/>
    <property type="match status" value="1"/>
</dbReference>
<dbReference type="InterPro" id="IPR050271">
    <property type="entry name" value="UDP-glycosyltransferase"/>
</dbReference>
<feature type="chain" id="PRO_5043095366" description="UDP-glucuronosyltransferase" evidence="5">
    <location>
        <begin position="19"/>
        <end position="531"/>
    </location>
</feature>
<dbReference type="InterPro" id="IPR002213">
    <property type="entry name" value="UDP_glucos_trans"/>
</dbReference>
<reference evidence="6 7" key="1">
    <citation type="submission" date="2024-05" db="EMBL/GenBank/DDBJ databases">
        <authorList>
            <person name="Wallberg A."/>
        </authorList>
    </citation>
    <scope>NUCLEOTIDE SEQUENCE [LARGE SCALE GENOMIC DNA]</scope>
</reference>
<dbReference type="Proteomes" id="UP001497623">
    <property type="component" value="Unassembled WGS sequence"/>
</dbReference>
<name>A0AAV2Q695_MEGNR</name>
<dbReference type="GO" id="GO:0015020">
    <property type="term" value="F:glucuronosyltransferase activity"/>
    <property type="evidence" value="ECO:0007669"/>
    <property type="project" value="UniProtKB-EC"/>
</dbReference>
<protein>
    <recommendedName>
        <fullName evidence="5">UDP-glucuronosyltransferase</fullName>
        <ecNumber evidence="5">2.4.1.17</ecNumber>
    </recommendedName>
</protein>
<dbReference type="PANTHER" id="PTHR48043:SF145">
    <property type="entry name" value="FI06409P-RELATED"/>
    <property type="match status" value="1"/>
</dbReference>
<feature type="non-terminal residue" evidence="6">
    <location>
        <position position="531"/>
    </location>
</feature>
<dbReference type="GO" id="GO:0016020">
    <property type="term" value="C:membrane"/>
    <property type="evidence" value="ECO:0007669"/>
    <property type="project" value="UniProtKB-SubCell"/>
</dbReference>
<organism evidence="6 7">
    <name type="scientific">Meganyctiphanes norvegica</name>
    <name type="common">Northern krill</name>
    <name type="synonym">Thysanopoda norvegica</name>
    <dbReference type="NCBI Taxonomy" id="48144"/>
    <lineage>
        <taxon>Eukaryota</taxon>
        <taxon>Metazoa</taxon>
        <taxon>Ecdysozoa</taxon>
        <taxon>Arthropoda</taxon>
        <taxon>Crustacea</taxon>
        <taxon>Multicrustacea</taxon>
        <taxon>Malacostraca</taxon>
        <taxon>Eumalacostraca</taxon>
        <taxon>Eucarida</taxon>
        <taxon>Euphausiacea</taxon>
        <taxon>Euphausiidae</taxon>
        <taxon>Meganyctiphanes</taxon>
    </lineage>
</organism>
<evidence type="ECO:0000256" key="3">
    <source>
        <dbReference type="ARBA" id="ARBA00022679"/>
    </source>
</evidence>
<sequence>MMAIGLMLSVMSLFPVACYSGKVLVLHPAVSTTSHILAMRTLVDDLAARGHQGDTRGHWGTPDHKGTPGDTSVATASYMLVMRTLSNHLAIRVNQVKNIFIFPHNAVWDKGLSLFGIPPNGFITISEMCKTLFQQKDMIKHFRDTQFDVAIVDLMYNECSLMLAHNLGVPIVGFWAYIVNGVNGLYTQAFNPLAISPVMMSQLPRSMGFLQRVYNYVFATIGHAIIQIQFFVTESVAQTHLGHGPGPAAILANLSGMLINAQPPIIQPWLLPTNFIPVGGFHIREEKPLPKVLESWIDGSGMHGTVIFSLGSSFDPKSAPSRFIQKLLTAFGKLKQRVIMRYGGIPVSMNIPSNVKLLDWLPQRDILANPNVVLFVTHCGIFGVLEALHHGIPLVCMPIFGDQMENLQRLRELGLVVQFKKTSSADEIYNALIEGLSNPQYKEAADQMSSHLRSLPIPPLQQATWLLEHVMNTSGAHHYKIPAQHLNSLQYFGLDVVAFFLIIIFVMARLLYKCFVKLFLRNMNKGKLKES</sequence>